<dbReference type="PANTHER" id="PTHR21064:SF6">
    <property type="entry name" value="AMINOGLYCOSIDE PHOSPHOTRANSFERASE DOMAIN-CONTAINING PROTEIN"/>
    <property type="match status" value="1"/>
</dbReference>
<evidence type="ECO:0000256" key="3">
    <source>
        <dbReference type="ARBA" id="ARBA00022697"/>
    </source>
</evidence>
<dbReference type="PANTHER" id="PTHR21064">
    <property type="entry name" value="AMINOGLYCOSIDE PHOSPHOTRANSFERASE DOMAIN-CONTAINING PROTEIN-RELATED"/>
    <property type="match status" value="1"/>
</dbReference>
<organism evidence="11 12">
    <name type="scientific">Panacagrimonas perspica</name>
    <dbReference type="NCBI Taxonomy" id="381431"/>
    <lineage>
        <taxon>Bacteria</taxon>
        <taxon>Pseudomonadati</taxon>
        <taxon>Pseudomonadota</taxon>
        <taxon>Gammaproteobacteria</taxon>
        <taxon>Nevskiales</taxon>
        <taxon>Nevskiaceae</taxon>
        <taxon>Panacagrimonas</taxon>
    </lineage>
</organism>
<dbReference type="EC" id="2.7.1.39" evidence="8 9"/>
<dbReference type="EMBL" id="SOBT01000009">
    <property type="protein sequence ID" value="TDU28142.1"/>
    <property type="molecule type" value="Genomic_DNA"/>
</dbReference>
<dbReference type="GO" id="GO:0004413">
    <property type="term" value="F:homoserine kinase activity"/>
    <property type="evidence" value="ECO:0007669"/>
    <property type="project" value="UniProtKB-UniRule"/>
</dbReference>
<comment type="caution">
    <text evidence="11">The sequence shown here is derived from an EMBL/GenBank/DDBJ whole genome shotgun (WGS) entry which is preliminary data.</text>
</comment>
<evidence type="ECO:0000256" key="4">
    <source>
        <dbReference type="ARBA" id="ARBA00022741"/>
    </source>
</evidence>
<dbReference type="Proteomes" id="UP000295341">
    <property type="component" value="Unassembled WGS sequence"/>
</dbReference>
<comment type="pathway">
    <text evidence="8">Amino-acid biosynthesis; L-threonine biosynthesis; L-threonine from L-aspartate: step 4/5.</text>
</comment>
<dbReference type="InterPro" id="IPR002575">
    <property type="entry name" value="Aminoglycoside_PTrfase"/>
</dbReference>
<keyword evidence="2 8" id="KW-0808">Transferase</keyword>
<keyword evidence="6 8" id="KW-0067">ATP-binding</keyword>
<name>A0A4R7P3Y3_9GAMM</name>
<keyword evidence="1 8" id="KW-0028">Amino-acid biosynthesis</keyword>
<protein>
    <recommendedName>
        <fullName evidence="8 9">Homoserine kinase</fullName>
        <shortName evidence="8">HK</shortName>
        <shortName evidence="8">HSK</shortName>
        <ecNumber evidence="8 9">2.7.1.39</ecNumber>
    </recommendedName>
</protein>
<dbReference type="AlphaFoldDB" id="A0A4R7P3Y3"/>
<dbReference type="CDD" id="cd05153">
    <property type="entry name" value="HomoserineK_II"/>
    <property type="match status" value="1"/>
</dbReference>
<evidence type="ECO:0000313" key="11">
    <source>
        <dbReference type="EMBL" id="TDU28142.1"/>
    </source>
</evidence>
<sequence length="312" mass="34722">MSVFTKVSHPELLDFLQQYPVGEVIGFQGIGEGVENTNYFVDTDDGRWVLTLFERLNYDDLPFFLGLMEHLAAHGFPSAAPLHTNDGKNLVTLNGKPAAMVRRLVGQSVLFPNLEQARATGGVLGQLHRVAATFKGGADNARGTAWRLQTAQELMPHLAEDARALIASELDAQKALALDALPQGIVHADLFRDNVLFVDDRLTGVIDFYYACRDSLLYDLAITVNDWCFDTHGQLNRARSDAMIAAYIAERQPTAAEAQAWRLVLRAAALRFYLSRLQDWVHPRAGGLVHVKDPDAYRRILEYHRSDVLPLG</sequence>
<gene>
    <name evidence="8" type="primary">thrB</name>
    <name evidence="11" type="ORF">DFR24_2507</name>
</gene>
<dbReference type="GO" id="GO:0009088">
    <property type="term" value="P:threonine biosynthetic process"/>
    <property type="evidence" value="ECO:0007669"/>
    <property type="project" value="UniProtKB-UniRule"/>
</dbReference>
<keyword evidence="12" id="KW-1185">Reference proteome</keyword>
<dbReference type="Gene3D" id="3.30.200.20">
    <property type="entry name" value="Phosphorylase Kinase, domain 1"/>
    <property type="match status" value="1"/>
</dbReference>
<dbReference type="InterPro" id="IPR005280">
    <property type="entry name" value="Homoserine_kinase_II"/>
</dbReference>
<evidence type="ECO:0000259" key="10">
    <source>
        <dbReference type="Pfam" id="PF01636"/>
    </source>
</evidence>
<evidence type="ECO:0000256" key="2">
    <source>
        <dbReference type="ARBA" id="ARBA00022679"/>
    </source>
</evidence>
<evidence type="ECO:0000256" key="5">
    <source>
        <dbReference type="ARBA" id="ARBA00022777"/>
    </source>
</evidence>
<comment type="catalytic activity">
    <reaction evidence="8">
        <text>L-homoserine + ATP = O-phospho-L-homoserine + ADP + H(+)</text>
        <dbReference type="Rhea" id="RHEA:13985"/>
        <dbReference type="ChEBI" id="CHEBI:15378"/>
        <dbReference type="ChEBI" id="CHEBI:30616"/>
        <dbReference type="ChEBI" id="CHEBI:57476"/>
        <dbReference type="ChEBI" id="CHEBI:57590"/>
        <dbReference type="ChEBI" id="CHEBI:456216"/>
        <dbReference type="EC" id="2.7.1.39"/>
    </reaction>
</comment>
<dbReference type="GO" id="GO:0005524">
    <property type="term" value="F:ATP binding"/>
    <property type="evidence" value="ECO:0007669"/>
    <property type="project" value="UniProtKB-KW"/>
</dbReference>
<evidence type="ECO:0000256" key="1">
    <source>
        <dbReference type="ARBA" id="ARBA00022605"/>
    </source>
</evidence>
<dbReference type="SUPFAM" id="SSF56112">
    <property type="entry name" value="Protein kinase-like (PK-like)"/>
    <property type="match status" value="1"/>
</dbReference>
<dbReference type="InterPro" id="IPR050249">
    <property type="entry name" value="Pseudomonas-type_ThrB"/>
</dbReference>
<accession>A0A4R7P3Y3</accession>
<evidence type="ECO:0000256" key="7">
    <source>
        <dbReference type="ARBA" id="ARBA00038240"/>
    </source>
</evidence>
<keyword evidence="3 8" id="KW-0791">Threonine biosynthesis</keyword>
<proteinExistence type="inferred from homology"/>
<dbReference type="HAMAP" id="MF_00301">
    <property type="entry name" value="Homoser_kinase_2"/>
    <property type="match status" value="1"/>
</dbReference>
<dbReference type="Pfam" id="PF01636">
    <property type="entry name" value="APH"/>
    <property type="match status" value="1"/>
</dbReference>
<dbReference type="NCBIfam" id="NF003558">
    <property type="entry name" value="PRK05231.1"/>
    <property type="match status" value="1"/>
</dbReference>
<evidence type="ECO:0000256" key="6">
    <source>
        <dbReference type="ARBA" id="ARBA00022840"/>
    </source>
</evidence>
<keyword evidence="4 8" id="KW-0547">Nucleotide-binding</keyword>
<comment type="similarity">
    <text evidence="7 8">Belongs to the pseudomonas-type ThrB family.</text>
</comment>
<dbReference type="InterPro" id="IPR011009">
    <property type="entry name" value="Kinase-like_dom_sf"/>
</dbReference>
<dbReference type="Gene3D" id="3.90.1200.10">
    <property type="match status" value="1"/>
</dbReference>
<dbReference type="OrthoDB" id="9777460at2"/>
<evidence type="ECO:0000313" key="12">
    <source>
        <dbReference type="Proteomes" id="UP000295341"/>
    </source>
</evidence>
<dbReference type="NCBIfam" id="TIGR00938">
    <property type="entry name" value="thrB_alt"/>
    <property type="match status" value="1"/>
</dbReference>
<feature type="domain" description="Aminoglycoside phosphotransferase" evidence="10">
    <location>
        <begin position="28"/>
        <end position="242"/>
    </location>
</feature>
<reference evidence="11 12" key="1">
    <citation type="submission" date="2019-03" db="EMBL/GenBank/DDBJ databases">
        <title>Genomic Encyclopedia of Type Strains, Phase IV (KMG-IV): sequencing the most valuable type-strain genomes for metagenomic binning, comparative biology and taxonomic classification.</title>
        <authorList>
            <person name="Goeker M."/>
        </authorList>
    </citation>
    <scope>NUCLEOTIDE SEQUENCE [LARGE SCALE GENOMIC DNA]</scope>
    <source>
        <strain evidence="11 12">DSM 26377</strain>
    </source>
</reference>
<dbReference type="RefSeq" id="WP_133881725.1">
    <property type="nucleotide sequence ID" value="NZ_MWIN01000044.1"/>
</dbReference>
<evidence type="ECO:0000256" key="9">
    <source>
        <dbReference type="NCBIfam" id="TIGR00938"/>
    </source>
</evidence>
<keyword evidence="5 8" id="KW-0418">Kinase</keyword>
<evidence type="ECO:0000256" key="8">
    <source>
        <dbReference type="HAMAP-Rule" id="MF_00301"/>
    </source>
</evidence>
<dbReference type="UniPathway" id="UPA00050">
    <property type="reaction ID" value="UER00064"/>
</dbReference>